<dbReference type="OrthoDB" id="5291250at2"/>
<dbReference type="eggNOG" id="COG1857">
    <property type="taxonomic scope" value="Bacteria"/>
</dbReference>
<comment type="caution">
    <text evidence="1">The sequence shown here is derived from an EMBL/GenBank/DDBJ whole genome shotgun (WGS) entry which is preliminary data.</text>
</comment>
<evidence type="ECO:0000313" key="3">
    <source>
        <dbReference type="Proteomes" id="UP000003656"/>
    </source>
</evidence>
<evidence type="ECO:0000313" key="1">
    <source>
        <dbReference type="EMBL" id="EFA23034.1"/>
    </source>
</evidence>
<accession>D1NTI0</accession>
<protein>
    <submittedName>
        <fullName evidence="1">CRISPR system CASCADE complex protein CasC</fullName>
    </submittedName>
    <submittedName>
        <fullName evidence="2">CRISPR-associated protein Cse4</fullName>
    </submittedName>
</protein>
<gene>
    <name evidence="1" type="primary">casC</name>
    <name evidence="2" type="ORF">BGLCM_1346</name>
    <name evidence="1" type="ORF">BIFGAL_03138</name>
</gene>
<evidence type="ECO:0000313" key="2">
    <source>
        <dbReference type="EMBL" id="KFI57658.1"/>
    </source>
</evidence>
<dbReference type="Proteomes" id="UP000003656">
    <property type="component" value="Unassembled WGS sequence"/>
</dbReference>
<dbReference type="NCBIfam" id="TIGR01869">
    <property type="entry name" value="casC_Cse4"/>
    <property type="match status" value="1"/>
</dbReference>
<proteinExistence type="predicted"/>
<dbReference type="STRING" id="561180.BIFGAL_03138"/>
<keyword evidence="4" id="KW-1185">Reference proteome</keyword>
<reference evidence="2 4" key="2">
    <citation type="submission" date="2014-03" db="EMBL/GenBank/DDBJ databases">
        <title>Genomics of Bifidobacteria.</title>
        <authorList>
            <person name="Ventura M."/>
            <person name="Milani C."/>
            <person name="Lugli G.A."/>
        </authorList>
    </citation>
    <scope>NUCLEOTIDE SEQUENCE [LARGE SCALE GENOMIC DNA]</scope>
    <source>
        <strain evidence="2 4">LMG 11596</strain>
    </source>
</reference>
<dbReference type="Proteomes" id="UP000029074">
    <property type="component" value="Unassembled WGS sequence"/>
</dbReference>
<dbReference type="RefSeq" id="WP_006294571.1">
    <property type="nucleotide sequence ID" value="NZ_ABXB03000002.1"/>
</dbReference>
<organism evidence="1 3">
    <name type="scientific">Bifidobacterium gallicum DSM 20093 = LMG 11596</name>
    <dbReference type="NCBI Taxonomy" id="561180"/>
    <lineage>
        <taxon>Bacteria</taxon>
        <taxon>Bacillati</taxon>
        <taxon>Actinomycetota</taxon>
        <taxon>Actinomycetes</taxon>
        <taxon>Bifidobacteriales</taxon>
        <taxon>Bifidobacteriaceae</taxon>
        <taxon>Bifidobacterium</taxon>
    </lineage>
</organism>
<dbReference type="Pfam" id="PF09344">
    <property type="entry name" value="Cas_CT1975"/>
    <property type="match status" value="1"/>
</dbReference>
<dbReference type="AlphaFoldDB" id="D1NTI0"/>
<reference evidence="1 3" key="1">
    <citation type="submission" date="2009-11" db="EMBL/GenBank/DDBJ databases">
        <authorList>
            <person name="Weinstock G."/>
            <person name="Sodergren E."/>
            <person name="Clifton S."/>
            <person name="Fulton L."/>
            <person name="Fulton B."/>
            <person name="Courtney L."/>
            <person name="Fronick C."/>
            <person name="Harrison M."/>
            <person name="Strong C."/>
            <person name="Farmer C."/>
            <person name="Delahaunty K."/>
            <person name="Markovic C."/>
            <person name="Hall O."/>
            <person name="Minx P."/>
            <person name="Tomlinson C."/>
            <person name="Mitreva M."/>
            <person name="Nelson J."/>
            <person name="Hou S."/>
            <person name="Wollam A."/>
            <person name="Pepin K.H."/>
            <person name="Johnson M."/>
            <person name="Bhonagiri V."/>
            <person name="Nash W.E."/>
            <person name="Warren W."/>
            <person name="Chinwalla A."/>
            <person name="Mardis E.R."/>
            <person name="Wilson R.K."/>
        </authorList>
    </citation>
    <scope>NUCLEOTIDE SEQUENCE [LARGE SCALE GENOMIC DNA]</scope>
    <source>
        <strain evidence="1 3">DSM 20093</strain>
    </source>
</reference>
<dbReference type="InterPro" id="IPR010148">
    <property type="entry name" value="CRISPR-assoc_prot_CT1975"/>
</dbReference>
<name>D1NTI0_9BIFI</name>
<sequence>MTTIVEIYAIQNVPPSNINRDDTGNPKTAIYGGVLRARVSSQAWKRAMREAFPEMLDADQLGIRTKNALAQIEQSIVAKRPDIDVETVHKAATAALTATGAKVEKSKRKGSMEGADLTQYLIFIANREIDKLADLAIAWIDADEDLDKPSKEMKGQVSAVFHGPQAVDIALFGRMLADAPELNTDASAQVAHAISVDEVTPEYDYFTAIDDDAADDNAGAAMLDTVGFNSSTLYRYATVAVDSLYEQLQSADMTVKAVDAFVNAFLRSMPTGKQNTFANRTLPTAALVVVRNSQPINPVEAFERPVHAERDKSISRVAAERLGRKLQDIQDTYGETPIAAWNIVAGQPVELLDSLSEHVTLPVMVESLDTVLQQELAAKEQ</sequence>
<evidence type="ECO:0000313" key="4">
    <source>
        <dbReference type="Proteomes" id="UP000029074"/>
    </source>
</evidence>
<dbReference type="EMBL" id="JGYW01000009">
    <property type="protein sequence ID" value="KFI57658.1"/>
    <property type="molecule type" value="Genomic_DNA"/>
</dbReference>
<dbReference type="EMBL" id="ABXB03000002">
    <property type="protein sequence ID" value="EFA23034.1"/>
    <property type="molecule type" value="Genomic_DNA"/>
</dbReference>